<keyword evidence="2" id="KW-0489">Methyltransferase</keyword>
<protein>
    <submittedName>
        <fullName evidence="2">RNA methyltransferase</fullName>
    </submittedName>
</protein>
<proteinExistence type="predicted"/>
<reference evidence="3" key="1">
    <citation type="submission" date="2018-09" db="EMBL/GenBank/DDBJ databases">
        <authorList>
            <person name="Kim I."/>
        </authorList>
    </citation>
    <scope>NUCLEOTIDE SEQUENCE [LARGE SCALE GENOMIC DNA]</scope>
    <source>
        <strain evidence="3">DD4a</strain>
    </source>
</reference>
<dbReference type="Gene3D" id="3.30.1460.30">
    <property type="entry name" value="YgaC/TfoX-N like chaperone"/>
    <property type="match status" value="1"/>
</dbReference>
<accession>A0A3A1TV64</accession>
<sequence>MADDPELAERVRALLRAVPDVVERRMFGSLGFLVGGVLRVGVGRHADHVMLARVPRSAEAAALVEPGVGRAIMRGRPVRGWLFLQDEAVASDDALARRVRLALDAEA</sequence>
<dbReference type="AlphaFoldDB" id="A0A3A1TV64"/>
<dbReference type="GO" id="GO:0032259">
    <property type="term" value="P:methylation"/>
    <property type="evidence" value="ECO:0007669"/>
    <property type="project" value="UniProtKB-KW"/>
</dbReference>
<gene>
    <name evidence="2" type="ORF">D1781_11610</name>
</gene>
<evidence type="ECO:0000313" key="2">
    <source>
        <dbReference type="EMBL" id="RIX28122.1"/>
    </source>
</evidence>
<dbReference type="RefSeq" id="WP_119482432.1">
    <property type="nucleotide sequence ID" value="NZ_QXTG01000002.1"/>
</dbReference>
<comment type="caution">
    <text evidence="2">The sequence shown here is derived from an EMBL/GenBank/DDBJ whole genome shotgun (WGS) entry which is preliminary data.</text>
</comment>
<dbReference type="EMBL" id="QXTG01000002">
    <property type="protein sequence ID" value="RIX28122.1"/>
    <property type="molecule type" value="Genomic_DNA"/>
</dbReference>
<evidence type="ECO:0000313" key="3">
    <source>
        <dbReference type="Proteomes" id="UP000265742"/>
    </source>
</evidence>
<keyword evidence="2" id="KW-0808">Transferase</keyword>
<evidence type="ECO:0000259" key="1">
    <source>
        <dbReference type="Pfam" id="PF04993"/>
    </source>
</evidence>
<dbReference type="OrthoDB" id="214902at2"/>
<organism evidence="2 3">
    <name type="scientific">Amnibacterium setariae</name>
    <dbReference type="NCBI Taxonomy" id="2306585"/>
    <lineage>
        <taxon>Bacteria</taxon>
        <taxon>Bacillati</taxon>
        <taxon>Actinomycetota</taxon>
        <taxon>Actinomycetes</taxon>
        <taxon>Micrococcales</taxon>
        <taxon>Microbacteriaceae</taxon>
        <taxon>Amnibacterium</taxon>
    </lineage>
</organism>
<name>A0A3A1TV64_9MICO</name>
<dbReference type="Pfam" id="PF04993">
    <property type="entry name" value="TfoX_N"/>
    <property type="match status" value="1"/>
</dbReference>
<keyword evidence="3" id="KW-1185">Reference proteome</keyword>
<dbReference type="Proteomes" id="UP000265742">
    <property type="component" value="Unassembled WGS sequence"/>
</dbReference>
<feature type="domain" description="TfoX N-terminal" evidence="1">
    <location>
        <begin position="14"/>
        <end position="105"/>
    </location>
</feature>
<dbReference type="GO" id="GO:0008168">
    <property type="term" value="F:methyltransferase activity"/>
    <property type="evidence" value="ECO:0007669"/>
    <property type="project" value="UniProtKB-KW"/>
</dbReference>
<dbReference type="SUPFAM" id="SSF159894">
    <property type="entry name" value="YgaC/TfoX-N like"/>
    <property type="match status" value="1"/>
</dbReference>
<dbReference type="InterPro" id="IPR007076">
    <property type="entry name" value="TfoX_N"/>
</dbReference>